<dbReference type="AlphaFoldDB" id="A0A2H0NCS2"/>
<organism evidence="2 3">
    <name type="scientific">Candidatus Komeilibacteria bacterium CG11_big_fil_rev_8_21_14_0_20_36_20</name>
    <dbReference type="NCBI Taxonomy" id="1974477"/>
    <lineage>
        <taxon>Bacteria</taxon>
        <taxon>Candidatus Komeiliibacteriota</taxon>
    </lineage>
</organism>
<protein>
    <submittedName>
        <fullName evidence="2">Uncharacterized protein</fullName>
    </submittedName>
</protein>
<proteinExistence type="predicted"/>
<sequence length="275" mass="31172">MGTPENKSDTPPADIYDDLLPPVDNSGETKSETTDNTSNDVDPVVKFEQSVNEAVKSIKRGEDGKYVLPEGLSPEIRFAAIAEQRRRDTQSEYTKISQSKKALEVENSALKKKAIGNVKVSLTEEQEEELDNLKFSDPEAWRVKVNKYEQEALAKYTEELNTEITQISSEELKQSELERRKEVLKKFNQENPDSQLNDTVFENDIPPRISKRLETGEISFENFLQEAKDYLTAGKSVKRDKLPNDPNLSKVGGGDKPDEHGEKEDIILSYNNEIF</sequence>
<evidence type="ECO:0000256" key="1">
    <source>
        <dbReference type="SAM" id="MobiDB-lite"/>
    </source>
</evidence>
<name>A0A2H0NCS2_9BACT</name>
<feature type="region of interest" description="Disordered" evidence="1">
    <location>
        <begin position="234"/>
        <end position="275"/>
    </location>
</feature>
<reference evidence="2 3" key="1">
    <citation type="submission" date="2017-09" db="EMBL/GenBank/DDBJ databases">
        <title>Depth-based differentiation of microbial function through sediment-hosted aquifers and enrichment of novel symbionts in the deep terrestrial subsurface.</title>
        <authorList>
            <person name="Probst A.J."/>
            <person name="Ladd B."/>
            <person name="Jarett J.K."/>
            <person name="Geller-Mcgrath D.E."/>
            <person name="Sieber C.M."/>
            <person name="Emerson J.B."/>
            <person name="Anantharaman K."/>
            <person name="Thomas B.C."/>
            <person name="Malmstrom R."/>
            <person name="Stieglmeier M."/>
            <person name="Klingl A."/>
            <person name="Woyke T."/>
            <person name="Ryan C.M."/>
            <person name="Banfield J.F."/>
        </authorList>
    </citation>
    <scope>NUCLEOTIDE SEQUENCE [LARGE SCALE GENOMIC DNA]</scope>
    <source>
        <strain evidence="2">CG11_big_fil_rev_8_21_14_0_20_36_20</strain>
    </source>
</reference>
<dbReference type="EMBL" id="PCWQ01000011">
    <property type="protein sequence ID" value="PIR06691.1"/>
    <property type="molecule type" value="Genomic_DNA"/>
</dbReference>
<gene>
    <name evidence="2" type="ORF">COV55_02960</name>
</gene>
<evidence type="ECO:0000313" key="2">
    <source>
        <dbReference type="EMBL" id="PIR06691.1"/>
    </source>
</evidence>
<accession>A0A2H0NCS2</accession>
<feature type="compositionally biased region" description="Basic and acidic residues" evidence="1">
    <location>
        <begin position="253"/>
        <end position="266"/>
    </location>
</feature>
<dbReference type="Proteomes" id="UP000230564">
    <property type="component" value="Unassembled WGS sequence"/>
</dbReference>
<feature type="region of interest" description="Disordered" evidence="1">
    <location>
        <begin position="1"/>
        <end position="42"/>
    </location>
</feature>
<evidence type="ECO:0000313" key="3">
    <source>
        <dbReference type="Proteomes" id="UP000230564"/>
    </source>
</evidence>
<comment type="caution">
    <text evidence="2">The sequence shown here is derived from an EMBL/GenBank/DDBJ whole genome shotgun (WGS) entry which is preliminary data.</text>
</comment>